<sequence length="74" mass="7846">MMQRAPQPSCFDRVKVGFMIGFAVGMSSAALFGTYSALKYGLRGRELVSSIGKIMLQGGGTFGVFMSVGTAIRC</sequence>
<comment type="similarity">
    <text evidence="2">Belongs to the MGR2 family.</text>
</comment>
<comment type="subcellular location">
    <subcellularLocation>
        <location evidence="1">Membrane</location>
    </subcellularLocation>
</comment>
<evidence type="ECO:0000256" key="9">
    <source>
        <dbReference type="ARBA" id="ARBA00032686"/>
    </source>
</evidence>
<dbReference type="EMBL" id="MU825880">
    <property type="protein sequence ID" value="KAJ7385504.1"/>
    <property type="molecule type" value="Genomic_DNA"/>
</dbReference>
<dbReference type="Pfam" id="PF10247">
    <property type="entry name" value="Romo1"/>
    <property type="match status" value="1"/>
</dbReference>
<feature type="transmembrane region" description="Helical" evidence="10">
    <location>
        <begin position="16"/>
        <end position="38"/>
    </location>
</feature>
<dbReference type="AlphaFoldDB" id="A0A9W9ZQS9"/>
<evidence type="ECO:0000256" key="2">
    <source>
        <dbReference type="ARBA" id="ARBA00007839"/>
    </source>
</evidence>
<evidence type="ECO:0000256" key="4">
    <source>
        <dbReference type="ARBA" id="ARBA00022692"/>
    </source>
</evidence>
<dbReference type="OrthoDB" id="5409308at2759"/>
<proteinExistence type="inferred from homology"/>
<reference evidence="11" key="1">
    <citation type="submission" date="2023-01" db="EMBL/GenBank/DDBJ databases">
        <title>Genome assembly of the deep-sea coral Lophelia pertusa.</title>
        <authorList>
            <person name="Herrera S."/>
            <person name="Cordes E."/>
        </authorList>
    </citation>
    <scope>NUCLEOTIDE SEQUENCE</scope>
    <source>
        <strain evidence="11">USNM1676648</strain>
        <tissue evidence="11">Polyp</tissue>
    </source>
</reference>
<dbReference type="GO" id="GO:0005744">
    <property type="term" value="C:TIM23 mitochondrial import inner membrane translocase complex"/>
    <property type="evidence" value="ECO:0007669"/>
    <property type="project" value="TreeGrafter"/>
</dbReference>
<evidence type="ECO:0000256" key="1">
    <source>
        <dbReference type="ARBA" id="ARBA00004370"/>
    </source>
</evidence>
<dbReference type="PANTHER" id="PTHR28525">
    <property type="entry name" value="REACTIVE OXYGEN SPECIES MODULATOR 1"/>
    <property type="match status" value="1"/>
</dbReference>
<keyword evidence="4 10" id="KW-0812">Transmembrane</keyword>
<evidence type="ECO:0000313" key="12">
    <source>
        <dbReference type="Proteomes" id="UP001163046"/>
    </source>
</evidence>
<comment type="caution">
    <text evidence="11">The sequence shown here is derived from an EMBL/GenBank/DDBJ whole genome shotgun (WGS) entry which is preliminary data.</text>
</comment>
<dbReference type="SMART" id="SM01378">
    <property type="entry name" value="Romo1"/>
    <property type="match status" value="1"/>
</dbReference>
<evidence type="ECO:0000256" key="5">
    <source>
        <dbReference type="ARBA" id="ARBA00022989"/>
    </source>
</evidence>
<evidence type="ECO:0000313" key="11">
    <source>
        <dbReference type="EMBL" id="KAJ7385504.1"/>
    </source>
</evidence>
<protein>
    <recommendedName>
        <fullName evidence="3">Reactive oxygen species modulator 1</fullName>
    </recommendedName>
    <alternativeName>
        <fullName evidence="9">Protein MGR2 homolog</fullName>
    </alternativeName>
</protein>
<evidence type="ECO:0000256" key="10">
    <source>
        <dbReference type="SAM" id="Phobius"/>
    </source>
</evidence>
<gene>
    <name evidence="11" type="primary">ROMO1</name>
    <name evidence="11" type="ORF">OS493_015075</name>
</gene>
<dbReference type="Proteomes" id="UP001163046">
    <property type="component" value="Unassembled WGS sequence"/>
</dbReference>
<evidence type="ECO:0000256" key="8">
    <source>
        <dbReference type="ARBA" id="ARBA00025243"/>
    </source>
</evidence>
<dbReference type="PANTHER" id="PTHR28525:SF1">
    <property type="entry name" value="REACTIVE OXYGEN SPECIES MODULATOR 1"/>
    <property type="match status" value="1"/>
</dbReference>
<dbReference type="GO" id="GO:0030150">
    <property type="term" value="P:protein import into mitochondrial matrix"/>
    <property type="evidence" value="ECO:0007669"/>
    <property type="project" value="TreeGrafter"/>
</dbReference>
<organism evidence="11 12">
    <name type="scientific">Desmophyllum pertusum</name>
    <dbReference type="NCBI Taxonomy" id="174260"/>
    <lineage>
        <taxon>Eukaryota</taxon>
        <taxon>Metazoa</taxon>
        <taxon>Cnidaria</taxon>
        <taxon>Anthozoa</taxon>
        <taxon>Hexacorallia</taxon>
        <taxon>Scleractinia</taxon>
        <taxon>Caryophylliina</taxon>
        <taxon>Caryophylliidae</taxon>
        <taxon>Desmophyllum</taxon>
    </lineage>
</organism>
<dbReference type="GO" id="GO:0045039">
    <property type="term" value="P:protein insertion into mitochondrial inner membrane"/>
    <property type="evidence" value="ECO:0007669"/>
    <property type="project" value="TreeGrafter"/>
</dbReference>
<keyword evidence="12" id="KW-1185">Reference proteome</keyword>
<keyword evidence="5 10" id="KW-1133">Transmembrane helix</keyword>
<evidence type="ECO:0000256" key="7">
    <source>
        <dbReference type="ARBA" id="ARBA00025225"/>
    </source>
</evidence>
<evidence type="ECO:0000256" key="3">
    <source>
        <dbReference type="ARBA" id="ARBA00016275"/>
    </source>
</evidence>
<name>A0A9W9ZQS9_9CNID</name>
<comment type="function">
    <text evidence="8">Induces production of reactive oxygen species (ROS) which are necessary for cell proliferation. May play a role in inducing oxidative DNA damage and replicative senescence. May play a role in the coordination of mitochondrial morphology and cell proliferation.</text>
</comment>
<comment type="function">
    <text evidence="7">Has antibacterial activity against a variety of bacteria including S.aureus, P.aeruginosa and M.tuberculosis. Acts by inducing bacterial membrane breakage.</text>
</comment>
<accession>A0A9W9ZQS9</accession>
<evidence type="ECO:0000256" key="6">
    <source>
        <dbReference type="ARBA" id="ARBA00023136"/>
    </source>
</evidence>
<dbReference type="InterPro" id="IPR018450">
    <property type="entry name" value="Romo1/Mgr2"/>
</dbReference>
<keyword evidence="6 10" id="KW-0472">Membrane</keyword>